<dbReference type="InterPro" id="IPR027304">
    <property type="entry name" value="Trigger_fact/SurA_dom_sf"/>
</dbReference>
<evidence type="ECO:0000256" key="5">
    <source>
        <dbReference type="ARBA" id="ARBA00023186"/>
    </source>
</evidence>
<dbReference type="PROSITE" id="PS50198">
    <property type="entry name" value="PPIC_PPIASE_2"/>
    <property type="match status" value="2"/>
</dbReference>
<dbReference type="Pfam" id="PF00639">
    <property type="entry name" value="Rotamase"/>
    <property type="match status" value="2"/>
</dbReference>
<dbReference type="Pfam" id="PF09312">
    <property type="entry name" value="SurA_N"/>
    <property type="match status" value="1"/>
</dbReference>
<name>A0A9D7HK21_9PROT</name>
<dbReference type="EC" id="5.2.1.8" evidence="7"/>
<proteinExistence type="inferred from homology"/>
<accession>A0A9D7HK21</accession>
<sequence precursor="true">MSDPMQSIRALLFALLALAGSLGATAQAAPIREVDRIVSVVNDEVITLYELKSRVAQAERQLRAQNVQLPPADILEKQMLERMITDRVQLQMAKETSLRVDDPTLERAITRIAESNKLSLGDFRAALEKDGISWSKFREEVRNEMTIVRLREREVDSRIQVSDAEIDNFLASGDKPGASSEQFLVSHILLRAPDQAGPEQLQRLKAKAEDIVAQLNAGADFAKLAASYSDAPDALDGGSLGWRGPDRMPTLFAETVASMQPGQVSGVLRSPAGMHIVKLVERKGGALLGQKLQQTHARHILIKTSELVSDAEARRRLIALKERIDNGADFAELARLHSNDLSAAKGGDLGWIYAGDTVPEFERTMDALKPGQFSEPVQSPFGWHLIEVIERRVDAVSDERKRLLARQALRERKADEAYEDWVRQQRDRAYVEYRLEDK</sequence>
<reference evidence="9" key="1">
    <citation type="submission" date="2020-10" db="EMBL/GenBank/DDBJ databases">
        <title>Connecting structure to function with the recovery of over 1000 high-quality activated sludge metagenome-assembled genomes encoding full-length rRNA genes using long-read sequencing.</title>
        <authorList>
            <person name="Singleton C.M."/>
            <person name="Petriglieri F."/>
            <person name="Kristensen J.M."/>
            <person name="Kirkegaard R.H."/>
            <person name="Michaelsen T.Y."/>
            <person name="Andersen M.H."/>
            <person name="Karst S.M."/>
            <person name="Dueholm M.S."/>
            <person name="Nielsen P.H."/>
            <person name="Albertsen M."/>
        </authorList>
    </citation>
    <scope>NUCLEOTIDE SEQUENCE</scope>
    <source>
        <strain evidence="9">Bjer_18-Q3-R1-45_BAT3C.347</strain>
    </source>
</reference>
<keyword evidence="4 7" id="KW-0697">Rotamase</keyword>
<keyword evidence="5 7" id="KW-0143">Chaperone</keyword>
<feature type="domain" description="PpiC" evidence="8">
    <location>
        <begin position="180"/>
        <end position="281"/>
    </location>
</feature>
<dbReference type="PROSITE" id="PS01096">
    <property type="entry name" value="PPIC_PPIASE_1"/>
    <property type="match status" value="1"/>
</dbReference>
<gene>
    <name evidence="7" type="primary">surA</name>
    <name evidence="9" type="ORF">IPH26_00390</name>
</gene>
<dbReference type="Proteomes" id="UP000807785">
    <property type="component" value="Unassembled WGS sequence"/>
</dbReference>
<feature type="domain" description="PpiC" evidence="8">
    <location>
        <begin position="292"/>
        <end position="390"/>
    </location>
</feature>
<dbReference type="SUPFAM" id="SSF109998">
    <property type="entry name" value="Triger factor/SurA peptide-binding domain-like"/>
    <property type="match status" value="1"/>
</dbReference>
<comment type="caution">
    <text evidence="9">The sequence shown here is derived from an EMBL/GenBank/DDBJ whole genome shotgun (WGS) entry which is preliminary data.</text>
</comment>
<protein>
    <recommendedName>
        <fullName evidence="7">Chaperone SurA</fullName>
    </recommendedName>
    <alternativeName>
        <fullName evidence="7">Peptidyl-prolyl cis-trans isomerase SurA</fullName>
        <shortName evidence="7">PPIase SurA</shortName>
        <ecNumber evidence="7">5.2.1.8</ecNumber>
    </alternativeName>
    <alternativeName>
        <fullName evidence="7">Rotamase SurA</fullName>
    </alternativeName>
</protein>
<dbReference type="GO" id="GO:0042277">
    <property type="term" value="F:peptide binding"/>
    <property type="evidence" value="ECO:0007669"/>
    <property type="project" value="InterPro"/>
</dbReference>
<evidence type="ECO:0000259" key="8">
    <source>
        <dbReference type="PROSITE" id="PS50198"/>
    </source>
</evidence>
<comment type="domain">
    <text evidence="7">The PPIase activity resides only in the second parvulin domain. The N-terminal region and the C-terminal tail are necessary and sufficient for the chaperone activity of SurA. The PPIase activity is dispensable for SurA to function as a chaperone. The N-terminal region and the C-terminal tail are also required for porin recognition.</text>
</comment>
<dbReference type="InterPro" id="IPR023058">
    <property type="entry name" value="PPIase_PpiC_CS"/>
</dbReference>
<dbReference type="InterPro" id="IPR015391">
    <property type="entry name" value="SurA_N"/>
</dbReference>
<comment type="subcellular location">
    <subcellularLocation>
        <location evidence="7">Periplasm</location>
    </subcellularLocation>
    <text evidence="7">Is capable of associating with the outer membrane.</text>
</comment>
<feature type="chain" id="PRO_5039767009" description="Chaperone SurA" evidence="7">
    <location>
        <begin position="27"/>
        <end position="438"/>
    </location>
</feature>
<dbReference type="Gene3D" id="1.10.4030.10">
    <property type="entry name" value="Porin chaperone SurA, peptide-binding domain"/>
    <property type="match status" value="1"/>
</dbReference>
<evidence type="ECO:0000256" key="6">
    <source>
        <dbReference type="ARBA" id="ARBA00023235"/>
    </source>
</evidence>
<dbReference type="GO" id="GO:0051082">
    <property type="term" value="F:unfolded protein binding"/>
    <property type="evidence" value="ECO:0007669"/>
    <property type="project" value="UniProtKB-UniRule"/>
</dbReference>
<dbReference type="GO" id="GO:0003755">
    <property type="term" value="F:peptidyl-prolyl cis-trans isomerase activity"/>
    <property type="evidence" value="ECO:0007669"/>
    <property type="project" value="UniProtKB-UniRule"/>
</dbReference>
<evidence type="ECO:0000256" key="4">
    <source>
        <dbReference type="ARBA" id="ARBA00023110"/>
    </source>
</evidence>
<dbReference type="InterPro" id="IPR000297">
    <property type="entry name" value="PPIase_PpiC"/>
</dbReference>
<dbReference type="InterPro" id="IPR023034">
    <property type="entry name" value="PPIase_SurA"/>
</dbReference>
<keyword evidence="1 7" id="KW-0732">Signal</keyword>
<dbReference type="PANTHER" id="PTHR47637">
    <property type="entry name" value="CHAPERONE SURA"/>
    <property type="match status" value="1"/>
</dbReference>
<dbReference type="GO" id="GO:0043165">
    <property type="term" value="P:Gram-negative-bacterium-type cell outer membrane assembly"/>
    <property type="evidence" value="ECO:0007669"/>
    <property type="project" value="InterPro"/>
</dbReference>
<evidence type="ECO:0000256" key="2">
    <source>
        <dbReference type="ARBA" id="ARBA00022737"/>
    </source>
</evidence>
<dbReference type="AlphaFoldDB" id="A0A9D7HK21"/>
<keyword evidence="3 7" id="KW-0574">Periplasm</keyword>
<dbReference type="EMBL" id="JADJEV010000001">
    <property type="protein sequence ID" value="MBK6971469.1"/>
    <property type="molecule type" value="Genomic_DNA"/>
</dbReference>
<dbReference type="GO" id="GO:0030288">
    <property type="term" value="C:outer membrane-bounded periplasmic space"/>
    <property type="evidence" value="ECO:0007669"/>
    <property type="project" value="InterPro"/>
</dbReference>
<evidence type="ECO:0000256" key="7">
    <source>
        <dbReference type="HAMAP-Rule" id="MF_01183"/>
    </source>
</evidence>
<dbReference type="Gene3D" id="3.10.50.40">
    <property type="match status" value="2"/>
</dbReference>
<dbReference type="GO" id="GO:0050821">
    <property type="term" value="P:protein stabilization"/>
    <property type="evidence" value="ECO:0007669"/>
    <property type="project" value="InterPro"/>
</dbReference>
<dbReference type="GO" id="GO:0006457">
    <property type="term" value="P:protein folding"/>
    <property type="evidence" value="ECO:0007669"/>
    <property type="project" value="UniProtKB-UniRule"/>
</dbReference>
<evidence type="ECO:0000256" key="3">
    <source>
        <dbReference type="ARBA" id="ARBA00022764"/>
    </source>
</evidence>
<evidence type="ECO:0000256" key="1">
    <source>
        <dbReference type="ARBA" id="ARBA00022729"/>
    </source>
</evidence>
<comment type="function">
    <text evidence="7">Chaperone involved in the correct folding and assembly of outer membrane proteins. Recognizes specific patterns of aromatic residues and the orientation of their side chains, which are found more frequently in integral outer membrane proteins. May act in both early periplasmic and late outer membrane-associated steps of protein maturation.</text>
</comment>
<feature type="signal peptide" evidence="7">
    <location>
        <begin position="1"/>
        <end position="26"/>
    </location>
</feature>
<evidence type="ECO:0000313" key="9">
    <source>
        <dbReference type="EMBL" id="MBK6971469.1"/>
    </source>
</evidence>
<comment type="catalytic activity">
    <reaction evidence="7">
        <text>[protein]-peptidylproline (omega=180) = [protein]-peptidylproline (omega=0)</text>
        <dbReference type="Rhea" id="RHEA:16237"/>
        <dbReference type="Rhea" id="RHEA-COMP:10747"/>
        <dbReference type="Rhea" id="RHEA-COMP:10748"/>
        <dbReference type="ChEBI" id="CHEBI:83833"/>
        <dbReference type="ChEBI" id="CHEBI:83834"/>
        <dbReference type="EC" id="5.2.1.8"/>
    </reaction>
</comment>
<dbReference type="PANTHER" id="PTHR47637:SF1">
    <property type="entry name" value="CHAPERONE SURA"/>
    <property type="match status" value="1"/>
</dbReference>
<dbReference type="SUPFAM" id="SSF54534">
    <property type="entry name" value="FKBP-like"/>
    <property type="match status" value="2"/>
</dbReference>
<dbReference type="InterPro" id="IPR046357">
    <property type="entry name" value="PPIase_dom_sf"/>
</dbReference>
<organism evidence="9 10">
    <name type="scientific">Candidatus Methylophosphatis roskildensis</name>
    <dbReference type="NCBI Taxonomy" id="2899263"/>
    <lineage>
        <taxon>Bacteria</taxon>
        <taxon>Pseudomonadati</taxon>
        <taxon>Pseudomonadota</taxon>
        <taxon>Betaproteobacteria</taxon>
        <taxon>Nitrosomonadales</taxon>
        <taxon>Sterolibacteriaceae</taxon>
        <taxon>Candidatus Methylophosphatis</taxon>
    </lineage>
</organism>
<dbReference type="HAMAP" id="MF_01183">
    <property type="entry name" value="Chaperone_SurA"/>
    <property type="match status" value="1"/>
</dbReference>
<evidence type="ECO:0000313" key="10">
    <source>
        <dbReference type="Proteomes" id="UP000807785"/>
    </source>
</evidence>
<keyword evidence="2 7" id="KW-0677">Repeat</keyword>
<keyword evidence="6 7" id="KW-0413">Isomerase</keyword>
<dbReference type="InterPro" id="IPR050280">
    <property type="entry name" value="OMP_Chaperone_SurA"/>
</dbReference>